<sequence length="187" mass="20533">MRCGLPVVVVAAVQREKGSRTRNGIFLCLSVSNDSFLCIPSKVIKGAFKTWGRWFYSRVQVEVTTVPLWCWCLVNVLPRLYRQGQDRFDGTRPVPVVASQLQSQSRPVDLTEEGPAGQDMTSVLSRPSHARRLASNSQPGGQRMAAVSVGDKHVQSSVSRATVDHLSSDKSAVLPPSPARWTTNPTM</sequence>
<evidence type="ECO:0000313" key="2">
    <source>
        <dbReference type="EMBL" id="KAL0476228.1"/>
    </source>
</evidence>
<evidence type="ECO:0000256" key="1">
    <source>
        <dbReference type="SAM" id="MobiDB-lite"/>
    </source>
</evidence>
<evidence type="ECO:0000313" key="3">
    <source>
        <dbReference type="Proteomes" id="UP001451303"/>
    </source>
</evidence>
<organism evidence="2 3">
    <name type="scientific">Neurospora intermedia</name>
    <dbReference type="NCBI Taxonomy" id="5142"/>
    <lineage>
        <taxon>Eukaryota</taxon>
        <taxon>Fungi</taxon>
        <taxon>Dikarya</taxon>
        <taxon>Ascomycota</taxon>
        <taxon>Pezizomycotina</taxon>
        <taxon>Sordariomycetes</taxon>
        <taxon>Sordariomycetidae</taxon>
        <taxon>Sordariales</taxon>
        <taxon>Sordariaceae</taxon>
        <taxon>Neurospora</taxon>
    </lineage>
</organism>
<dbReference type="EMBL" id="JAVLET010000001">
    <property type="protein sequence ID" value="KAL0476228.1"/>
    <property type="molecule type" value="Genomic_DNA"/>
</dbReference>
<name>A0ABR3DU77_NEUIN</name>
<comment type="caution">
    <text evidence="2">The sequence shown here is derived from an EMBL/GenBank/DDBJ whole genome shotgun (WGS) entry which is preliminary data.</text>
</comment>
<dbReference type="Proteomes" id="UP001451303">
    <property type="component" value="Unassembled WGS sequence"/>
</dbReference>
<protein>
    <submittedName>
        <fullName evidence="2">Uncharacterized protein</fullName>
    </submittedName>
</protein>
<accession>A0ABR3DU77</accession>
<feature type="region of interest" description="Disordered" evidence="1">
    <location>
        <begin position="99"/>
        <end position="187"/>
    </location>
</feature>
<reference evidence="2 3" key="1">
    <citation type="submission" date="2023-09" db="EMBL/GenBank/DDBJ databases">
        <title>Multi-omics analysis of a traditional fermented food reveals byproduct-associated fungal strains for waste-to-food upcycling.</title>
        <authorList>
            <consortium name="Lawrence Berkeley National Laboratory"/>
            <person name="Rekdal V.M."/>
            <person name="Villalobos-Escobedo J.M."/>
            <person name="Rodriguez-Valeron N."/>
            <person name="Garcia M.O."/>
            <person name="Vasquez D.P."/>
            <person name="Damayanti I."/>
            <person name="Sorensen P.M."/>
            <person name="Baidoo E.E."/>
            <person name="De Carvalho A.C."/>
            <person name="Riley R."/>
            <person name="Lipzen A."/>
            <person name="He G."/>
            <person name="Yan M."/>
            <person name="Haridas S."/>
            <person name="Daum C."/>
            <person name="Yoshinaga Y."/>
            <person name="Ng V."/>
            <person name="Grigoriev I.V."/>
            <person name="Munk R."/>
            <person name="Nuraida L."/>
            <person name="Wijaya C.H."/>
            <person name="Morales P.-C."/>
            <person name="Keasling J.D."/>
        </authorList>
    </citation>
    <scope>NUCLEOTIDE SEQUENCE [LARGE SCALE GENOMIC DNA]</scope>
    <source>
        <strain evidence="2 3">FGSC 2613</strain>
    </source>
</reference>
<keyword evidence="3" id="KW-1185">Reference proteome</keyword>
<proteinExistence type="predicted"/>
<gene>
    <name evidence="2" type="ORF">QR685DRAFT_568870</name>
</gene>